<feature type="region of interest" description="Disordered" evidence="1">
    <location>
        <begin position="23"/>
        <end position="160"/>
    </location>
</feature>
<evidence type="ECO:0000256" key="1">
    <source>
        <dbReference type="SAM" id="MobiDB-lite"/>
    </source>
</evidence>
<dbReference type="EMBL" id="JAEPRJ010000001">
    <property type="protein sequence ID" value="MBK5898513.1"/>
    <property type="molecule type" value="Genomic_DNA"/>
</dbReference>
<feature type="compositionally biased region" description="Basic and acidic residues" evidence="1">
    <location>
        <begin position="82"/>
        <end position="99"/>
    </location>
</feature>
<keyword evidence="3" id="KW-1185">Reference proteome</keyword>
<organism evidence="2 3">
    <name type="scientific">Catonella massiliensis</name>
    <dbReference type="NCBI Taxonomy" id="2799636"/>
    <lineage>
        <taxon>Bacteria</taxon>
        <taxon>Bacillati</taxon>
        <taxon>Bacillota</taxon>
        <taxon>Clostridia</taxon>
        <taxon>Lachnospirales</taxon>
        <taxon>Lachnospiraceae</taxon>
        <taxon>Catonella</taxon>
    </lineage>
</organism>
<name>A0ABS1J2Z6_9FIRM</name>
<evidence type="ECO:0000313" key="3">
    <source>
        <dbReference type="Proteomes" id="UP000604730"/>
    </source>
</evidence>
<dbReference type="Proteomes" id="UP000604730">
    <property type="component" value="Unassembled WGS sequence"/>
</dbReference>
<proteinExistence type="predicted"/>
<reference evidence="2 3" key="1">
    <citation type="submission" date="2021-01" db="EMBL/GenBank/DDBJ databases">
        <title>Isolation and description of Catonella massiliensis sp. nov., a novel Catonella species, isolated from a stable periodontitis subject.</title>
        <authorList>
            <person name="Antezack A."/>
            <person name="Boxberger M."/>
            <person name="La Scola B."/>
            <person name="Monnet-Corti V."/>
        </authorList>
    </citation>
    <scope>NUCLEOTIDE SEQUENCE [LARGE SCALE GENOMIC DNA]</scope>
    <source>
        <strain evidence="2 3">Marseille-Q4567</strain>
    </source>
</reference>
<comment type="caution">
    <text evidence="2">The sequence shown here is derived from an EMBL/GenBank/DDBJ whole genome shotgun (WGS) entry which is preliminary data.</text>
</comment>
<feature type="compositionally biased region" description="Gly residues" evidence="1">
    <location>
        <begin position="41"/>
        <end position="51"/>
    </location>
</feature>
<accession>A0ABS1J2Z6</accession>
<sequence length="268" mass="28983">MAIEGINTGSGYSGYVGGKGIGSLSRESISKTSGNSVSAGNGAGGVSGGLGVSSEPLENQVAVSPDGDTVQISKKAVAKYDAASEAKKSEKLDENEQKEALGNVRQNKAELKAEQSQNARKAEKAKSEKRNAALKELAQKEQKREAEKSEDKEDVSFTGKSDSDIKRLYLEGEISKNDYDSEMKVREKLREVLAKRNEDAIKMAAERNSIAKKLERFAESIKAAFSDTTAKTFDAGVRLDAIDIAEGTKKERDEASKSDKKEVKFVYN</sequence>
<protein>
    <submittedName>
        <fullName evidence="2">Uncharacterized protein</fullName>
    </submittedName>
</protein>
<dbReference type="RefSeq" id="WP_208429927.1">
    <property type="nucleotide sequence ID" value="NZ_JAEPRJ010000001.1"/>
</dbReference>
<gene>
    <name evidence="2" type="ORF">JJN12_12080</name>
</gene>
<evidence type="ECO:0000313" key="2">
    <source>
        <dbReference type="EMBL" id="MBK5898513.1"/>
    </source>
</evidence>
<feature type="compositionally biased region" description="Basic and acidic residues" evidence="1">
    <location>
        <begin position="120"/>
        <end position="160"/>
    </location>
</feature>